<reference evidence="3" key="2">
    <citation type="journal article" date="2017" name="Nat. Plants">
        <title>The Aegilops tauschii genome reveals multiple impacts of transposons.</title>
        <authorList>
            <person name="Zhao G."/>
            <person name="Zou C."/>
            <person name="Li K."/>
            <person name="Wang K."/>
            <person name="Li T."/>
            <person name="Gao L."/>
            <person name="Zhang X."/>
            <person name="Wang H."/>
            <person name="Yang Z."/>
            <person name="Liu X."/>
            <person name="Jiang W."/>
            <person name="Mao L."/>
            <person name="Kong X."/>
            <person name="Jiao Y."/>
            <person name="Jia J."/>
        </authorList>
    </citation>
    <scope>NUCLEOTIDE SEQUENCE [LARGE SCALE GENOMIC DNA]</scope>
    <source>
        <strain evidence="3">cv. AL8/78</strain>
    </source>
</reference>
<sequence>MSLLDARCSVILAVNCVVLSGAQLFLVLNSCSVSQGDKRACGRAAEPNNHNDSNEKSCMEIGVQVTWVWICGIFWTPIPVCWLYLEEAEA</sequence>
<dbReference type="EnsemblPlants" id="AET6Gv20462700.5">
    <property type="protein sequence ID" value="AET6Gv20462700.5"/>
    <property type="gene ID" value="AET6Gv20462700"/>
</dbReference>
<reference evidence="3" key="1">
    <citation type="journal article" date="2014" name="Science">
        <title>Ancient hybridizations among the ancestral genomes of bread wheat.</title>
        <authorList>
            <consortium name="International Wheat Genome Sequencing Consortium,"/>
            <person name="Marcussen T."/>
            <person name="Sandve S.R."/>
            <person name="Heier L."/>
            <person name="Spannagl M."/>
            <person name="Pfeifer M."/>
            <person name="Jakobsen K.S."/>
            <person name="Wulff B.B."/>
            <person name="Steuernagel B."/>
            <person name="Mayer K.F."/>
            <person name="Olsen O.A."/>
        </authorList>
    </citation>
    <scope>NUCLEOTIDE SEQUENCE [LARGE SCALE GENOMIC DNA]</scope>
    <source>
        <strain evidence="3">cv. AL8/78</strain>
    </source>
</reference>
<reference evidence="2" key="4">
    <citation type="submission" date="2019-03" db="UniProtKB">
        <authorList>
            <consortium name="EnsemblPlants"/>
        </authorList>
    </citation>
    <scope>IDENTIFICATION</scope>
</reference>
<evidence type="ECO:0000313" key="3">
    <source>
        <dbReference type="Proteomes" id="UP000015105"/>
    </source>
</evidence>
<evidence type="ECO:0000313" key="2">
    <source>
        <dbReference type="EnsemblPlants" id="AET6Gv20462700.5"/>
    </source>
</evidence>
<organism evidence="2 3">
    <name type="scientific">Aegilops tauschii subsp. strangulata</name>
    <name type="common">Goatgrass</name>
    <dbReference type="NCBI Taxonomy" id="200361"/>
    <lineage>
        <taxon>Eukaryota</taxon>
        <taxon>Viridiplantae</taxon>
        <taxon>Streptophyta</taxon>
        <taxon>Embryophyta</taxon>
        <taxon>Tracheophyta</taxon>
        <taxon>Spermatophyta</taxon>
        <taxon>Magnoliopsida</taxon>
        <taxon>Liliopsida</taxon>
        <taxon>Poales</taxon>
        <taxon>Poaceae</taxon>
        <taxon>BOP clade</taxon>
        <taxon>Pooideae</taxon>
        <taxon>Triticodae</taxon>
        <taxon>Triticeae</taxon>
        <taxon>Triticinae</taxon>
        <taxon>Aegilops</taxon>
    </lineage>
</organism>
<feature type="transmembrane region" description="Helical" evidence="1">
    <location>
        <begin position="9"/>
        <end position="28"/>
    </location>
</feature>
<keyword evidence="3" id="KW-1185">Reference proteome</keyword>
<dbReference type="Gramene" id="AET6Gv20462700.5">
    <property type="protein sequence ID" value="AET6Gv20462700.5"/>
    <property type="gene ID" value="AET6Gv20462700"/>
</dbReference>
<reference evidence="2" key="5">
    <citation type="journal article" date="2021" name="G3 (Bethesda)">
        <title>Aegilops tauschii genome assembly Aet v5.0 features greater sequence contiguity and improved annotation.</title>
        <authorList>
            <person name="Wang L."/>
            <person name="Zhu T."/>
            <person name="Rodriguez J.C."/>
            <person name="Deal K.R."/>
            <person name="Dubcovsky J."/>
            <person name="McGuire P.E."/>
            <person name="Lux T."/>
            <person name="Spannagl M."/>
            <person name="Mayer K.F.X."/>
            <person name="Baldrich P."/>
            <person name="Meyers B.C."/>
            <person name="Huo N."/>
            <person name="Gu Y.Q."/>
            <person name="Zhou H."/>
            <person name="Devos K.M."/>
            <person name="Bennetzen J.L."/>
            <person name="Unver T."/>
            <person name="Budak H."/>
            <person name="Gulick P.J."/>
            <person name="Galiba G."/>
            <person name="Kalapos B."/>
            <person name="Nelson D.R."/>
            <person name="Li P."/>
            <person name="You F.M."/>
            <person name="Luo M.C."/>
            <person name="Dvorak J."/>
        </authorList>
    </citation>
    <scope>NUCLEOTIDE SEQUENCE [LARGE SCALE GENOMIC DNA]</scope>
    <source>
        <strain evidence="2">cv. AL8/78</strain>
    </source>
</reference>
<dbReference type="Proteomes" id="UP000015105">
    <property type="component" value="Chromosome 6D"/>
</dbReference>
<feature type="transmembrane region" description="Helical" evidence="1">
    <location>
        <begin position="66"/>
        <end position="85"/>
    </location>
</feature>
<accession>A0A453NSA7</accession>
<reference evidence="2" key="3">
    <citation type="journal article" date="2017" name="Nature">
        <title>Genome sequence of the progenitor of the wheat D genome Aegilops tauschii.</title>
        <authorList>
            <person name="Luo M.C."/>
            <person name="Gu Y.Q."/>
            <person name="Puiu D."/>
            <person name="Wang H."/>
            <person name="Twardziok S.O."/>
            <person name="Deal K.R."/>
            <person name="Huo N."/>
            <person name="Zhu T."/>
            <person name="Wang L."/>
            <person name="Wang Y."/>
            <person name="McGuire P.E."/>
            <person name="Liu S."/>
            <person name="Long H."/>
            <person name="Ramasamy R.K."/>
            <person name="Rodriguez J.C."/>
            <person name="Van S.L."/>
            <person name="Yuan L."/>
            <person name="Wang Z."/>
            <person name="Xia Z."/>
            <person name="Xiao L."/>
            <person name="Anderson O.D."/>
            <person name="Ouyang S."/>
            <person name="Liang Y."/>
            <person name="Zimin A.V."/>
            <person name="Pertea G."/>
            <person name="Qi P."/>
            <person name="Bennetzen J.L."/>
            <person name="Dai X."/>
            <person name="Dawson M.W."/>
            <person name="Muller H.G."/>
            <person name="Kugler K."/>
            <person name="Rivarola-Duarte L."/>
            <person name="Spannagl M."/>
            <person name="Mayer K.F.X."/>
            <person name="Lu F.H."/>
            <person name="Bevan M.W."/>
            <person name="Leroy P."/>
            <person name="Li P."/>
            <person name="You F.M."/>
            <person name="Sun Q."/>
            <person name="Liu Z."/>
            <person name="Lyons E."/>
            <person name="Wicker T."/>
            <person name="Salzberg S.L."/>
            <person name="Devos K.M."/>
            <person name="Dvorak J."/>
        </authorList>
    </citation>
    <scope>NUCLEOTIDE SEQUENCE [LARGE SCALE GENOMIC DNA]</scope>
    <source>
        <strain evidence="2">cv. AL8/78</strain>
    </source>
</reference>
<keyword evidence="1" id="KW-0812">Transmembrane</keyword>
<name>A0A453NSA7_AEGTS</name>
<evidence type="ECO:0000256" key="1">
    <source>
        <dbReference type="SAM" id="Phobius"/>
    </source>
</evidence>
<keyword evidence="1" id="KW-1133">Transmembrane helix</keyword>
<keyword evidence="1" id="KW-0472">Membrane</keyword>
<proteinExistence type="predicted"/>
<protein>
    <submittedName>
        <fullName evidence="2">Uncharacterized protein</fullName>
    </submittedName>
</protein>
<dbReference type="AlphaFoldDB" id="A0A453NSA7"/>